<proteinExistence type="predicted"/>
<dbReference type="Proteomes" id="UP000646911">
    <property type="component" value="Unassembled WGS sequence"/>
</dbReference>
<sequence length="134" mass="15906">MGTYISVRGWIECREESIPQIKAVISSFIDKARDYRFDATGAEMYNQGWVIPDTHINWTHYIFYGADIRIQRLSYIRDQLKTLTKEIIHTEDWATDYLTGIFHADHEDGTESYIWKLSEGEFYEEKITRCSQHE</sequence>
<protein>
    <submittedName>
        <fullName evidence="1">Uncharacterized protein</fullName>
    </submittedName>
</protein>
<dbReference type="RefSeq" id="WP_186953754.1">
    <property type="nucleotide sequence ID" value="NZ_JACOFX010000004.1"/>
</dbReference>
<reference evidence="1 2" key="1">
    <citation type="submission" date="2020-08" db="EMBL/GenBank/DDBJ databases">
        <title>Novel species isolated from subtropical streams in China.</title>
        <authorList>
            <person name="Lu H."/>
        </authorList>
    </citation>
    <scope>NUCLEOTIDE SEQUENCE [LARGE SCALE GENOMIC DNA]</scope>
    <source>
        <strain evidence="1 2">NL8W</strain>
    </source>
</reference>
<keyword evidence="2" id="KW-1185">Reference proteome</keyword>
<organism evidence="1 2">
    <name type="scientific">Undibacterium umbellatum</name>
    <dbReference type="NCBI Taxonomy" id="2762300"/>
    <lineage>
        <taxon>Bacteria</taxon>
        <taxon>Pseudomonadati</taxon>
        <taxon>Pseudomonadota</taxon>
        <taxon>Betaproteobacteria</taxon>
        <taxon>Burkholderiales</taxon>
        <taxon>Oxalobacteraceae</taxon>
        <taxon>Undibacterium</taxon>
    </lineage>
</organism>
<evidence type="ECO:0000313" key="2">
    <source>
        <dbReference type="Proteomes" id="UP000646911"/>
    </source>
</evidence>
<name>A0ABR6Z8X8_9BURK</name>
<comment type="caution">
    <text evidence="1">The sequence shown here is derived from an EMBL/GenBank/DDBJ whole genome shotgun (WGS) entry which is preliminary data.</text>
</comment>
<accession>A0ABR6Z8X8</accession>
<evidence type="ECO:0000313" key="1">
    <source>
        <dbReference type="EMBL" id="MBC3908220.1"/>
    </source>
</evidence>
<dbReference type="EMBL" id="JACOFX010000004">
    <property type="protein sequence ID" value="MBC3908220.1"/>
    <property type="molecule type" value="Genomic_DNA"/>
</dbReference>
<gene>
    <name evidence="1" type="ORF">H8L47_11695</name>
</gene>